<keyword evidence="5" id="KW-1185">Reference proteome</keyword>
<accession>A0A1A7BVX6</accession>
<comment type="similarity">
    <text evidence="1">Belongs to the peptidase S49 family.</text>
</comment>
<protein>
    <submittedName>
        <fullName evidence="4">Signal peptide peptidase SppA</fullName>
    </submittedName>
</protein>
<evidence type="ECO:0000256" key="1">
    <source>
        <dbReference type="ARBA" id="ARBA00008683"/>
    </source>
</evidence>
<name>A0A1A7BVX6_9BURK</name>
<dbReference type="PANTHER" id="PTHR42987">
    <property type="entry name" value="PEPTIDASE S49"/>
    <property type="match status" value="1"/>
</dbReference>
<dbReference type="InterPro" id="IPR002142">
    <property type="entry name" value="Peptidase_S49"/>
</dbReference>
<dbReference type="GO" id="GO:0008233">
    <property type="term" value="F:peptidase activity"/>
    <property type="evidence" value="ECO:0007669"/>
    <property type="project" value="InterPro"/>
</dbReference>
<proteinExistence type="inferred from homology"/>
<dbReference type="SUPFAM" id="SSF52096">
    <property type="entry name" value="ClpP/crotonase"/>
    <property type="match status" value="1"/>
</dbReference>
<dbReference type="InterPro" id="IPR033855">
    <property type="entry name" value="Protein_C"/>
</dbReference>
<dbReference type="GO" id="GO:0006508">
    <property type="term" value="P:proteolysis"/>
    <property type="evidence" value="ECO:0007669"/>
    <property type="project" value="InterPro"/>
</dbReference>
<reference evidence="4 5" key="1">
    <citation type="submission" date="2016-04" db="EMBL/GenBank/DDBJ databases">
        <title>Draft genome sequence of Janthinobacterium psychrotolerans sp. nov., isolated from freshwater sediments in Denmark.</title>
        <authorList>
            <person name="Gong X."/>
            <person name="Skrivergaard S."/>
            <person name="Korsgaard B.S."/>
            <person name="Schreiber L."/>
            <person name="Marshall I.P."/>
            <person name="Finster K."/>
            <person name="Schramm A."/>
        </authorList>
    </citation>
    <scope>NUCLEOTIDE SEQUENCE [LARGE SCALE GENOMIC DNA]</scope>
    <source>
        <strain evidence="4 5">S3-2</strain>
    </source>
</reference>
<dbReference type="STRING" id="1747903.ASR47_1003380"/>
<evidence type="ECO:0000256" key="2">
    <source>
        <dbReference type="SAM" id="MobiDB-lite"/>
    </source>
</evidence>
<feature type="region of interest" description="Disordered" evidence="2">
    <location>
        <begin position="389"/>
        <end position="421"/>
    </location>
</feature>
<comment type="caution">
    <text evidence="4">The sequence shown here is derived from an EMBL/GenBank/DDBJ whole genome shotgun (WGS) entry which is preliminary data.</text>
</comment>
<dbReference type="EMBL" id="LOCQ01000060">
    <property type="protein sequence ID" value="OBV37716.1"/>
    <property type="molecule type" value="Genomic_DNA"/>
</dbReference>
<evidence type="ECO:0000313" key="4">
    <source>
        <dbReference type="EMBL" id="OBV37716.1"/>
    </source>
</evidence>
<evidence type="ECO:0000259" key="3">
    <source>
        <dbReference type="Pfam" id="PF01343"/>
    </source>
</evidence>
<organism evidence="4 5">
    <name type="scientific">Janthinobacterium psychrotolerans</name>
    <dbReference type="NCBI Taxonomy" id="1747903"/>
    <lineage>
        <taxon>Bacteria</taxon>
        <taxon>Pseudomonadati</taxon>
        <taxon>Pseudomonadota</taxon>
        <taxon>Betaproteobacteria</taxon>
        <taxon>Burkholderiales</taxon>
        <taxon>Oxalobacteraceae</taxon>
        <taxon>Janthinobacterium</taxon>
    </lineage>
</organism>
<dbReference type="Proteomes" id="UP000092713">
    <property type="component" value="Unassembled WGS sequence"/>
</dbReference>
<dbReference type="CDD" id="cd07022">
    <property type="entry name" value="S49_Sppa_36K_type"/>
    <property type="match status" value="1"/>
</dbReference>
<sequence length="450" mass="46511">MIEKVAPMNIIDVLTAPWAIQPSKLLELQGIYAMHARGDKIDIAAIEARMGRPLANEQRSYEILDGVAVLPIEGVIAKKMNLFSQISGGASSQMTRQALADAVNDPAVHSIILAIDSPGGTVDGTQALADAVRATRDKKPIVTLGSGTIASAAYWIGASAQAVYLADSTTVAGSIGIVTSHTDVSGAEAARGIKTTEITAGKYKRVSSQYGPLSDAGRQSIQEQLDYLYSLFVGSVADSLGVSVDTVLADMAEGRVFTGQQAVDAGLAPGGIITLDDLVVKLNRDREGKPSPFPARPGAAPARPSIPTPKPKGSTMTTKEQIQAEHPALADAFRAEGASAERARIQAVEAQAIPGHEDLIAALKFDGKSSAGDAALAVLAAEKTSRAAHATAAQNEAPAPLPLVPAASVQKPDDKPADTSRAGIDAKAREYMAAHPGTAYVAAYKAVGGK</sequence>
<feature type="compositionally biased region" description="Basic and acidic residues" evidence="2">
    <location>
        <begin position="411"/>
        <end position="421"/>
    </location>
</feature>
<dbReference type="Gene3D" id="6.20.330.10">
    <property type="match status" value="1"/>
</dbReference>
<gene>
    <name evidence="4" type="ORF">ASR47_1003380</name>
</gene>
<feature type="region of interest" description="Disordered" evidence="2">
    <location>
        <begin position="285"/>
        <end position="319"/>
    </location>
</feature>
<dbReference type="PANTHER" id="PTHR42987:SF7">
    <property type="entry name" value="SIGNAL PEPTIDE PEPTIDASE SPPA-RELATED"/>
    <property type="match status" value="1"/>
</dbReference>
<feature type="domain" description="Peptidase S49" evidence="3">
    <location>
        <begin position="135"/>
        <end position="280"/>
    </location>
</feature>
<dbReference type="Pfam" id="PF01343">
    <property type="entry name" value="Peptidase_S49"/>
    <property type="match status" value="1"/>
</dbReference>
<dbReference type="PATRIC" id="fig|1747903.4.peg.1244"/>
<evidence type="ECO:0000313" key="5">
    <source>
        <dbReference type="Proteomes" id="UP000092713"/>
    </source>
</evidence>
<dbReference type="AlphaFoldDB" id="A0A1A7BVX6"/>
<dbReference type="InterPro" id="IPR029045">
    <property type="entry name" value="ClpP/crotonase-like_dom_sf"/>
</dbReference>
<dbReference type="Gene3D" id="3.90.226.10">
    <property type="entry name" value="2-enoyl-CoA Hydratase, Chain A, domain 1"/>
    <property type="match status" value="1"/>
</dbReference>